<dbReference type="InterPro" id="IPR050416">
    <property type="entry name" value="FAD-linked_Oxidoreductase"/>
</dbReference>
<dbReference type="Gene3D" id="3.30.43.10">
    <property type="entry name" value="Uridine Diphospho-n-acetylenolpyruvylglucosamine Reductase, domain 2"/>
    <property type="match status" value="1"/>
</dbReference>
<dbReference type="Gene3D" id="3.30.465.10">
    <property type="match status" value="1"/>
</dbReference>
<evidence type="ECO:0000256" key="3">
    <source>
        <dbReference type="ARBA" id="ARBA00022630"/>
    </source>
</evidence>
<keyword evidence="4" id="KW-0274">FAD</keyword>
<feature type="domain" description="FAD-binding PCMH-type" evidence="6">
    <location>
        <begin position="36"/>
        <end position="190"/>
    </location>
</feature>
<dbReference type="InterPro" id="IPR012951">
    <property type="entry name" value="BBE"/>
</dbReference>
<evidence type="ECO:0000256" key="4">
    <source>
        <dbReference type="ARBA" id="ARBA00022827"/>
    </source>
</evidence>
<dbReference type="InterPro" id="IPR006094">
    <property type="entry name" value="Oxid_FAD_bind_N"/>
</dbReference>
<comment type="cofactor">
    <cofactor evidence="1">
        <name>FAD</name>
        <dbReference type="ChEBI" id="CHEBI:57692"/>
    </cofactor>
</comment>
<dbReference type="InterPro" id="IPR016169">
    <property type="entry name" value="FAD-bd_PCMH_sub2"/>
</dbReference>
<dbReference type="AlphaFoldDB" id="A0A9W8K787"/>
<evidence type="ECO:0000256" key="2">
    <source>
        <dbReference type="ARBA" id="ARBA00005466"/>
    </source>
</evidence>
<dbReference type="Pfam" id="PF01565">
    <property type="entry name" value="FAD_binding_4"/>
    <property type="match status" value="1"/>
</dbReference>
<protein>
    <recommendedName>
        <fullName evidence="6">FAD-binding PCMH-type domain-containing protein</fullName>
    </recommendedName>
</protein>
<proteinExistence type="inferred from homology"/>
<sequence>MPAIDATNLVKDFEGDIVTPDHPDYAQAISRWAANAARKAKAVAFVKDNEDVARALKFAQENHLSIAIRSGGHNAAGASSVQDGLVIDLSRHMNGVMVDPSKRLAYVGGGALWETVDKEGIKLALGGGYGWLSAAHGLALDNVVQATVVTADGSILTVNDVENPDLYFAIRGGGGNFGVVTEFVLQLHPQRETVYAGSIIYPASAVDKLVAATEAWWKTVTDKEGMLQIATVGPDGNPIFVVFPFYNGTQAEGRESFKQLLEAGPIADASKVVPYEELNGLQVLFFVFSKFYYLVDNQNAECDAIIKVHRRVAEIMSGGVFRVVVIYEFFGLGKINAVSTTATAFRREKANNALVSLFWDAFQDRHGEARGLAHELCALVTEGQSGMTTSEGLGYSNYDPDGTETKGTAAAVDKAKLVFGENYPRLQAIKKRYDPDNIFNKWFPIVPA</sequence>
<keyword evidence="3" id="KW-0285">Flavoprotein</keyword>
<evidence type="ECO:0000259" key="6">
    <source>
        <dbReference type="PROSITE" id="PS51387"/>
    </source>
</evidence>
<organism evidence="7 8">
    <name type="scientific">Agrocybe chaxingu</name>
    <dbReference type="NCBI Taxonomy" id="84603"/>
    <lineage>
        <taxon>Eukaryota</taxon>
        <taxon>Fungi</taxon>
        <taxon>Dikarya</taxon>
        <taxon>Basidiomycota</taxon>
        <taxon>Agaricomycotina</taxon>
        <taxon>Agaricomycetes</taxon>
        <taxon>Agaricomycetidae</taxon>
        <taxon>Agaricales</taxon>
        <taxon>Agaricineae</taxon>
        <taxon>Strophariaceae</taxon>
        <taxon>Agrocybe</taxon>
    </lineage>
</organism>
<keyword evidence="5" id="KW-0560">Oxidoreductase</keyword>
<comment type="similarity">
    <text evidence="2">Belongs to the oxygen-dependent FAD-linked oxidoreductase family.</text>
</comment>
<reference evidence="7" key="1">
    <citation type="submission" date="2022-07" db="EMBL/GenBank/DDBJ databases">
        <title>Genome Sequence of Agrocybe chaxingu.</title>
        <authorList>
            <person name="Buettner E."/>
        </authorList>
    </citation>
    <scope>NUCLEOTIDE SEQUENCE</scope>
    <source>
        <strain evidence="7">MP-N11</strain>
    </source>
</reference>
<dbReference type="OrthoDB" id="415825at2759"/>
<accession>A0A9W8K787</accession>
<dbReference type="PANTHER" id="PTHR42973">
    <property type="entry name" value="BINDING OXIDOREDUCTASE, PUTATIVE (AFU_ORTHOLOGUE AFUA_1G17690)-RELATED"/>
    <property type="match status" value="1"/>
</dbReference>
<evidence type="ECO:0000256" key="5">
    <source>
        <dbReference type="ARBA" id="ARBA00023002"/>
    </source>
</evidence>
<evidence type="ECO:0000313" key="8">
    <source>
        <dbReference type="Proteomes" id="UP001148786"/>
    </source>
</evidence>
<dbReference type="Proteomes" id="UP001148786">
    <property type="component" value="Unassembled WGS sequence"/>
</dbReference>
<dbReference type="SUPFAM" id="SSF56176">
    <property type="entry name" value="FAD-binding/transporter-associated domain-like"/>
    <property type="match status" value="1"/>
</dbReference>
<name>A0A9W8K787_9AGAR</name>
<dbReference type="PANTHER" id="PTHR42973:SF39">
    <property type="entry name" value="FAD-BINDING PCMH-TYPE DOMAIN-CONTAINING PROTEIN"/>
    <property type="match status" value="1"/>
</dbReference>
<keyword evidence="8" id="KW-1185">Reference proteome</keyword>
<gene>
    <name evidence="7" type="ORF">NLJ89_g2101</name>
</gene>
<evidence type="ECO:0000256" key="1">
    <source>
        <dbReference type="ARBA" id="ARBA00001974"/>
    </source>
</evidence>
<dbReference type="GO" id="GO:0016491">
    <property type="term" value="F:oxidoreductase activity"/>
    <property type="evidence" value="ECO:0007669"/>
    <property type="project" value="UniProtKB-KW"/>
</dbReference>
<dbReference type="InterPro" id="IPR036318">
    <property type="entry name" value="FAD-bd_PCMH-like_sf"/>
</dbReference>
<evidence type="ECO:0000313" key="7">
    <source>
        <dbReference type="EMBL" id="KAJ3514878.1"/>
    </source>
</evidence>
<dbReference type="EMBL" id="JANKHO010000123">
    <property type="protein sequence ID" value="KAJ3514878.1"/>
    <property type="molecule type" value="Genomic_DNA"/>
</dbReference>
<dbReference type="InterPro" id="IPR016167">
    <property type="entry name" value="FAD-bd_PCMH_sub1"/>
</dbReference>
<comment type="caution">
    <text evidence="7">The sequence shown here is derived from an EMBL/GenBank/DDBJ whole genome shotgun (WGS) entry which is preliminary data.</text>
</comment>
<dbReference type="GO" id="GO:0071949">
    <property type="term" value="F:FAD binding"/>
    <property type="evidence" value="ECO:0007669"/>
    <property type="project" value="InterPro"/>
</dbReference>
<dbReference type="InterPro" id="IPR016166">
    <property type="entry name" value="FAD-bd_PCMH"/>
</dbReference>
<dbReference type="Pfam" id="PF08031">
    <property type="entry name" value="BBE"/>
    <property type="match status" value="1"/>
</dbReference>
<dbReference type="PROSITE" id="PS51387">
    <property type="entry name" value="FAD_PCMH"/>
    <property type="match status" value="1"/>
</dbReference>
<dbReference type="Gene3D" id="3.40.462.20">
    <property type="match status" value="1"/>
</dbReference>